<dbReference type="Pfam" id="PF26130">
    <property type="entry name" value="PB1-like"/>
    <property type="match status" value="1"/>
</dbReference>
<name>A0AAV0Q2B4_9ROSI</name>
<evidence type="ECO:0000259" key="3">
    <source>
        <dbReference type="PROSITE" id="PS50158"/>
    </source>
</evidence>
<comment type="caution">
    <text evidence="4">The sequence shown here is derived from an EMBL/GenBank/DDBJ whole genome shotgun (WGS) entry which is preliminary data.</text>
</comment>
<evidence type="ECO:0000256" key="1">
    <source>
        <dbReference type="PROSITE-ProRule" id="PRU00047"/>
    </source>
</evidence>
<proteinExistence type="predicted"/>
<organism evidence="4 5">
    <name type="scientific">Linum tenue</name>
    <dbReference type="NCBI Taxonomy" id="586396"/>
    <lineage>
        <taxon>Eukaryota</taxon>
        <taxon>Viridiplantae</taxon>
        <taxon>Streptophyta</taxon>
        <taxon>Embryophyta</taxon>
        <taxon>Tracheophyta</taxon>
        <taxon>Spermatophyta</taxon>
        <taxon>Magnoliopsida</taxon>
        <taxon>eudicotyledons</taxon>
        <taxon>Gunneridae</taxon>
        <taxon>Pentapetalae</taxon>
        <taxon>rosids</taxon>
        <taxon>fabids</taxon>
        <taxon>Malpighiales</taxon>
        <taxon>Linaceae</taxon>
        <taxon>Linum</taxon>
    </lineage>
</organism>
<dbReference type="Proteomes" id="UP001154282">
    <property type="component" value="Unassembled WGS sequence"/>
</dbReference>
<sequence length="209" mass="22738">MMDTAGEVPIYVGGDVDRVQLLVDQISYFELVSTLIEDLEYSSVERVWYLTPGQSMEHGLHEIRTDADVINGLLVVAELGEVSLFFEATKFIHEMGDNYGHSEEVEDEDDAQNGVGVVATRHHNIVHCSRCGGEGHNKRSCTNPPAPQPAPPASKRQKRGETKGGDAAPQNAAAAPNNGVSQFVLCSSNFMCCVNRVVRSEFNCLSAES</sequence>
<dbReference type="PROSITE" id="PS50158">
    <property type="entry name" value="ZF_CCHC"/>
    <property type="match status" value="1"/>
</dbReference>
<dbReference type="GO" id="GO:0008270">
    <property type="term" value="F:zinc ion binding"/>
    <property type="evidence" value="ECO:0007669"/>
    <property type="project" value="UniProtKB-KW"/>
</dbReference>
<gene>
    <name evidence="4" type="ORF">LITE_LOCUS41304</name>
</gene>
<dbReference type="InterPro" id="IPR001878">
    <property type="entry name" value="Znf_CCHC"/>
</dbReference>
<dbReference type="InterPro" id="IPR058594">
    <property type="entry name" value="PB1-like_dom_pln"/>
</dbReference>
<feature type="region of interest" description="Disordered" evidence="2">
    <location>
        <begin position="137"/>
        <end position="174"/>
    </location>
</feature>
<reference evidence="4" key="1">
    <citation type="submission" date="2022-08" db="EMBL/GenBank/DDBJ databases">
        <authorList>
            <person name="Gutierrez-Valencia J."/>
        </authorList>
    </citation>
    <scope>NUCLEOTIDE SEQUENCE</scope>
</reference>
<evidence type="ECO:0000256" key="2">
    <source>
        <dbReference type="SAM" id="MobiDB-lite"/>
    </source>
</evidence>
<evidence type="ECO:0000313" key="5">
    <source>
        <dbReference type="Proteomes" id="UP001154282"/>
    </source>
</evidence>
<feature type="domain" description="CCHC-type" evidence="3">
    <location>
        <begin position="128"/>
        <end position="143"/>
    </location>
</feature>
<keyword evidence="1" id="KW-0862">Zinc</keyword>
<keyword evidence="1" id="KW-0479">Metal-binding</keyword>
<dbReference type="AlphaFoldDB" id="A0AAV0Q2B4"/>
<protein>
    <recommendedName>
        <fullName evidence="3">CCHC-type domain-containing protein</fullName>
    </recommendedName>
</protein>
<dbReference type="GO" id="GO:0003676">
    <property type="term" value="F:nucleic acid binding"/>
    <property type="evidence" value="ECO:0007669"/>
    <property type="project" value="InterPro"/>
</dbReference>
<keyword evidence="5" id="KW-1185">Reference proteome</keyword>
<accession>A0AAV0Q2B4</accession>
<dbReference type="EMBL" id="CAMGYJ010000009">
    <property type="protein sequence ID" value="CAI0538944.1"/>
    <property type="molecule type" value="Genomic_DNA"/>
</dbReference>
<keyword evidence="1" id="KW-0863">Zinc-finger</keyword>
<evidence type="ECO:0000313" key="4">
    <source>
        <dbReference type="EMBL" id="CAI0538944.1"/>
    </source>
</evidence>